<reference evidence="3" key="1">
    <citation type="journal article" date="2020" name="Stud. Mycol.">
        <title>101 Dothideomycetes genomes: a test case for predicting lifestyles and emergence of pathogens.</title>
        <authorList>
            <person name="Haridas S."/>
            <person name="Albert R."/>
            <person name="Binder M."/>
            <person name="Bloem J."/>
            <person name="Labutti K."/>
            <person name="Salamov A."/>
            <person name="Andreopoulos B."/>
            <person name="Baker S."/>
            <person name="Barry K."/>
            <person name="Bills G."/>
            <person name="Bluhm B."/>
            <person name="Cannon C."/>
            <person name="Castanera R."/>
            <person name="Culley D."/>
            <person name="Daum C."/>
            <person name="Ezra D."/>
            <person name="Gonzalez J."/>
            <person name="Henrissat B."/>
            <person name="Kuo A."/>
            <person name="Liang C."/>
            <person name="Lipzen A."/>
            <person name="Lutzoni F."/>
            <person name="Magnuson J."/>
            <person name="Mondo S."/>
            <person name="Nolan M."/>
            <person name="Ohm R."/>
            <person name="Pangilinan J."/>
            <person name="Park H.-J."/>
            <person name="Ramirez L."/>
            <person name="Alfaro M."/>
            <person name="Sun H."/>
            <person name="Tritt A."/>
            <person name="Yoshinaga Y."/>
            <person name="Zwiers L.-H."/>
            <person name="Turgeon B."/>
            <person name="Goodwin S."/>
            <person name="Spatafora J."/>
            <person name="Crous P."/>
            <person name="Grigoriev I."/>
        </authorList>
    </citation>
    <scope>NUCLEOTIDE SEQUENCE</scope>
    <source>
        <strain evidence="3">CBS 110217</strain>
    </source>
</reference>
<keyword evidence="2" id="KW-0472">Membrane</keyword>
<evidence type="ECO:0000313" key="4">
    <source>
        <dbReference type="Proteomes" id="UP000799777"/>
    </source>
</evidence>
<feature type="transmembrane region" description="Helical" evidence="2">
    <location>
        <begin position="68"/>
        <end position="89"/>
    </location>
</feature>
<gene>
    <name evidence="3" type="ORF">EK21DRAFT_113365</name>
</gene>
<dbReference type="AlphaFoldDB" id="A0A9P4H6E5"/>
<accession>A0A9P4H6E5</accession>
<keyword evidence="2" id="KW-0812">Transmembrane</keyword>
<evidence type="ECO:0000313" key="3">
    <source>
        <dbReference type="EMBL" id="KAF2028988.1"/>
    </source>
</evidence>
<protein>
    <submittedName>
        <fullName evidence="3">Uncharacterized protein</fullName>
    </submittedName>
</protein>
<dbReference type="EMBL" id="ML978206">
    <property type="protein sequence ID" value="KAF2028988.1"/>
    <property type="molecule type" value="Genomic_DNA"/>
</dbReference>
<comment type="caution">
    <text evidence="3">The sequence shown here is derived from an EMBL/GenBank/DDBJ whole genome shotgun (WGS) entry which is preliminary data.</text>
</comment>
<proteinExistence type="predicted"/>
<keyword evidence="2" id="KW-1133">Transmembrane helix</keyword>
<keyword evidence="4" id="KW-1185">Reference proteome</keyword>
<evidence type="ECO:0000256" key="1">
    <source>
        <dbReference type="SAM" id="MobiDB-lite"/>
    </source>
</evidence>
<sequence length="269" mass="28582">MQTQYSDDLHGQSLPEVHHQEQSYIYSVPDKSPAYAVPNAPPTIGYDHAPATDAAYSPAGKRRIWTQWWVLALIGLAVAIIAGLVGGFIGQAIQRGREPSNGSASAPSSSSCPTNSSSSATTPPSGSSNTTFGTIVRPDTGCNYPASKPQQKRIPGVSLYWKQNYTTICNSGWSGPNSGIVGMWTLTPGDCIEACHVYNLYGSNRNKPCLGGGFIPDWTDRDEGAKMNNGAPFNCFLQSNTTGISPNDRDAVEVVALCMTGQCDNIGTV</sequence>
<organism evidence="3 4">
    <name type="scientific">Setomelanomma holmii</name>
    <dbReference type="NCBI Taxonomy" id="210430"/>
    <lineage>
        <taxon>Eukaryota</taxon>
        <taxon>Fungi</taxon>
        <taxon>Dikarya</taxon>
        <taxon>Ascomycota</taxon>
        <taxon>Pezizomycotina</taxon>
        <taxon>Dothideomycetes</taxon>
        <taxon>Pleosporomycetidae</taxon>
        <taxon>Pleosporales</taxon>
        <taxon>Pleosporineae</taxon>
        <taxon>Phaeosphaeriaceae</taxon>
        <taxon>Setomelanomma</taxon>
    </lineage>
</organism>
<dbReference type="OrthoDB" id="5358884at2759"/>
<name>A0A9P4H6E5_9PLEO</name>
<evidence type="ECO:0000256" key="2">
    <source>
        <dbReference type="SAM" id="Phobius"/>
    </source>
</evidence>
<feature type="compositionally biased region" description="Low complexity" evidence="1">
    <location>
        <begin position="99"/>
        <end position="131"/>
    </location>
</feature>
<feature type="region of interest" description="Disordered" evidence="1">
    <location>
        <begin position="96"/>
        <end position="132"/>
    </location>
</feature>
<dbReference type="Proteomes" id="UP000799777">
    <property type="component" value="Unassembled WGS sequence"/>
</dbReference>